<accession>A0AAN6F3I7</accession>
<dbReference type="AlphaFoldDB" id="A0AAN6F3I7"/>
<gene>
    <name evidence="1" type="ORF">HRR80_000824</name>
</gene>
<dbReference type="Gene3D" id="1.10.510.10">
    <property type="entry name" value="Transferase(Phosphotransferase) domain 1"/>
    <property type="match status" value="1"/>
</dbReference>
<dbReference type="InterPro" id="IPR011009">
    <property type="entry name" value="Kinase-like_dom_sf"/>
</dbReference>
<name>A0AAN6F3I7_EXODE</name>
<evidence type="ECO:0000313" key="1">
    <source>
        <dbReference type="EMBL" id="KAJ8996083.1"/>
    </source>
</evidence>
<sequence length="303" mass="34531">MPDNTWLIPYKLCSLKSVSSGPSQGIVYELDDFSVIKLPFQYPVGNGSTVDEQNDHLALSLKSFRCYKQESRIYEILSKHPHPNIVTRFRSSKPDCIVLERVKPLEQSWRNSTKQVRGTWILELVDVLSFLEQDLGYLHGDITISNIGIGYDNRLKIFDFGSAVHKTDDDFEHQVLEDLSNAANCIYFLATGIDLFAEAKSAADIHRIREDLQTGKYPYSASAKSYQEVIDACWSQNRFTSFKHLKKDLDGLEIQTAGDLVLSEHTGSSPDLLLEGLIREESWMNEEEYCIAWRQKGFDIPPI</sequence>
<evidence type="ECO:0000313" key="2">
    <source>
        <dbReference type="Proteomes" id="UP001161757"/>
    </source>
</evidence>
<dbReference type="Proteomes" id="UP001161757">
    <property type="component" value="Unassembled WGS sequence"/>
</dbReference>
<protein>
    <recommendedName>
        <fullName evidence="3">Protein kinase domain-containing protein</fullName>
    </recommendedName>
</protein>
<comment type="caution">
    <text evidence="1">The sequence shown here is derived from an EMBL/GenBank/DDBJ whole genome shotgun (WGS) entry which is preliminary data.</text>
</comment>
<dbReference type="EMBL" id="JAJGCB010000001">
    <property type="protein sequence ID" value="KAJ8996083.1"/>
    <property type="molecule type" value="Genomic_DNA"/>
</dbReference>
<evidence type="ECO:0008006" key="3">
    <source>
        <dbReference type="Google" id="ProtNLM"/>
    </source>
</evidence>
<reference evidence="1" key="1">
    <citation type="submission" date="2023-01" db="EMBL/GenBank/DDBJ databases">
        <title>Exophiala dermititidis isolated from Cystic Fibrosis Patient.</title>
        <authorList>
            <person name="Kurbessoian T."/>
            <person name="Crocker A."/>
            <person name="Murante D."/>
            <person name="Hogan D.A."/>
            <person name="Stajich J.E."/>
        </authorList>
    </citation>
    <scope>NUCLEOTIDE SEQUENCE</scope>
    <source>
        <strain evidence="1">Ex8</strain>
    </source>
</reference>
<organism evidence="1 2">
    <name type="scientific">Exophiala dermatitidis</name>
    <name type="common">Black yeast-like fungus</name>
    <name type="synonym">Wangiella dermatitidis</name>
    <dbReference type="NCBI Taxonomy" id="5970"/>
    <lineage>
        <taxon>Eukaryota</taxon>
        <taxon>Fungi</taxon>
        <taxon>Dikarya</taxon>
        <taxon>Ascomycota</taxon>
        <taxon>Pezizomycotina</taxon>
        <taxon>Eurotiomycetes</taxon>
        <taxon>Chaetothyriomycetidae</taxon>
        <taxon>Chaetothyriales</taxon>
        <taxon>Herpotrichiellaceae</taxon>
        <taxon>Exophiala</taxon>
    </lineage>
</organism>
<dbReference type="SUPFAM" id="SSF56112">
    <property type="entry name" value="Protein kinase-like (PK-like)"/>
    <property type="match status" value="1"/>
</dbReference>
<proteinExistence type="predicted"/>